<reference evidence="1" key="1">
    <citation type="submission" date="2021-01" db="EMBL/GenBank/DDBJ databases">
        <title>A chromosome-scale assembly of European eel, Anguilla anguilla.</title>
        <authorList>
            <person name="Henkel C."/>
            <person name="Jong-Raadsen S.A."/>
            <person name="Dufour S."/>
            <person name="Weltzien F.-A."/>
            <person name="Palstra A.P."/>
            <person name="Pelster B."/>
            <person name="Spaink H.P."/>
            <person name="Van Den Thillart G.E."/>
            <person name="Jansen H."/>
            <person name="Zahm M."/>
            <person name="Klopp C."/>
            <person name="Cedric C."/>
            <person name="Louis A."/>
            <person name="Berthelot C."/>
            <person name="Parey E."/>
            <person name="Roest Crollius H."/>
            <person name="Montfort J."/>
            <person name="Robinson-Rechavi M."/>
            <person name="Bucao C."/>
            <person name="Bouchez O."/>
            <person name="Gislard M."/>
            <person name="Lluch J."/>
            <person name="Milhes M."/>
            <person name="Lampietro C."/>
            <person name="Lopez Roques C."/>
            <person name="Donnadieu C."/>
            <person name="Braasch I."/>
            <person name="Desvignes T."/>
            <person name="Postlethwait J."/>
            <person name="Bobe J."/>
            <person name="Guiguen Y."/>
            <person name="Dirks R."/>
        </authorList>
    </citation>
    <scope>NUCLEOTIDE SEQUENCE</scope>
    <source>
        <strain evidence="1">Tag_6206</strain>
        <tissue evidence="1">Liver</tissue>
    </source>
</reference>
<dbReference type="Proteomes" id="UP001044222">
    <property type="component" value="Unassembled WGS sequence"/>
</dbReference>
<sequence>MPGMDHHSGSKHLSYKDALQWQMPASGPGNSAAAQNDPVNKLKASLRNIMHRHPEGMSLAQIRRSCPLLRDPVLLKDFASSKLLLASLTDVVQLQGIGIQTRVCPAAAAAAPRT</sequence>
<accession>A0A9D3S2H8</accession>
<protein>
    <submittedName>
        <fullName evidence="1">Uncharacterized protein</fullName>
    </submittedName>
</protein>
<organism evidence="1 2">
    <name type="scientific">Anguilla anguilla</name>
    <name type="common">European freshwater eel</name>
    <name type="synonym">Muraena anguilla</name>
    <dbReference type="NCBI Taxonomy" id="7936"/>
    <lineage>
        <taxon>Eukaryota</taxon>
        <taxon>Metazoa</taxon>
        <taxon>Chordata</taxon>
        <taxon>Craniata</taxon>
        <taxon>Vertebrata</taxon>
        <taxon>Euteleostomi</taxon>
        <taxon>Actinopterygii</taxon>
        <taxon>Neopterygii</taxon>
        <taxon>Teleostei</taxon>
        <taxon>Anguilliformes</taxon>
        <taxon>Anguillidae</taxon>
        <taxon>Anguilla</taxon>
    </lineage>
</organism>
<dbReference type="EMBL" id="JAFIRN010000004">
    <property type="protein sequence ID" value="KAG5849986.1"/>
    <property type="molecule type" value="Genomic_DNA"/>
</dbReference>
<evidence type="ECO:0000313" key="2">
    <source>
        <dbReference type="Proteomes" id="UP001044222"/>
    </source>
</evidence>
<dbReference type="AlphaFoldDB" id="A0A9D3S2H8"/>
<name>A0A9D3S2H8_ANGAN</name>
<comment type="caution">
    <text evidence="1">The sequence shown here is derived from an EMBL/GenBank/DDBJ whole genome shotgun (WGS) entry which is preliminary data.</text>
</comment>
<keyword evidence="2" id="KW-1185">Reference proteome</keyword>
<proteinExistence type="predicted"/>
<evidence type="ECO:0000313" key="1">
    <source>
        <dbReference type="EMBL" id="KAG5849986.1"/>
    </source>
</evidence>
<gene>
    <name evidence="1" type="ORF">ANANG_G00077500</name>
</gene>